<evidence type="ECO:0000256" key="1">
    <source>
        <dbReference type="SAM" id="MobiDB-lite"/>
    </source>
</evidence>
<feature type="region of interest" description="Disordered" evidence="1">
    <location>
        <begin position="1"/>
        <end position="40"/>
    </location>
</feature>
<feature type="transmembrane region" description="Helical" evidence="2">
    <location>
        <begin position="53"/>
        <end position="73"/>
    </location>
</feature>
<organism evidence="3 4">
    <name type="scientific">Gordonia phage ViaConlectus</name>
    <dbReference type="NCBI Taxonomy" id="2972515"/>
    <lineage>
        <taxon>Viruses</taxon>
        <taxon>Duplodnaviria</taxon>
        <taxon>Heunggongvirae</taxon>
        <taxon>Uroviricota</taxon>
        <taxon>Caudoviricetes</taxon>
        <taxon>Stackebrandtviridae</taxon>
        <taxon>Schenleyvirinae</taxon>
        <taxon>Zitchvirus</taxon>
        <taxon>Zitchvirus viaconlectus</taxon>
    </lineage>
</organism>
<proteinExistence type="predicted"/>
<evidence type="ECO:0000313" key="4">
    <source>
        <dbReference type="Proteomes" id="UP001060371"/>
    </source>
</evidence>
<keyword evidence="2" id="KW-0472">Membrane</keyword>
<dbReference type="EMBL" id="OP068342">
    <property type="protein sequence ID" value="UVG34973.1"/>
    <property type="molecule type" value="Genomic_DNA"/>
</dbReference>
<evidence type="ECO:0000256" key="2">
    <source>
        <dbReference type="SAM" id="Phobius"/>
    </source>
</evidence>
<protein>
    <submittedName>
        <fullName evidence="3">Uncharacterized protein</fullName>
    </submittedName>
</protein>
<keyword evidence="2" id="KW-1133">Transmembrane helix</keyword>
<keyword evidence="2" id="KW-0812">Transmembrane</keyword>
<accession>A0A976YGX3</accession>
<dbReference type="Proteomes" id="UP001060371">
    <property type="component" value="Segment"/>
</dbReference>
<keyword evidence="4" id="KW-1185">Reference proteome</keyword>
<gene>
    <name evidence="3" type="primary">10</name>
    <name evidence="3" type="ORF">SEA_VIACONLECTUS_10</name>
</gene>
<evidence type="ECO:0000313" key="3">
    <source>
        <dbReference type="EMBL" id="UVG34973.1"/>
    </source>
</evidence>
<sequence length="174" mass="18640">MNGRRVPLLPRGTRRVDPTRSPQGKVGPGRAESNNRLSTTTTKEPTIMIIRKTLAAAALTLGALTAIAAPAAAVNLDAYDTVRYMVCGDGVAEISYIDVDGNFDEDWADLSQGCWFYDMNVGSDGYGYPDGTSYASVIGVDDNGGHVSCTVWVNGHIEADVDDTSDYYSWASCD</sequence>
<reference evidence="3" key="1">
    <citation type="submission" date="2022-07" db="EMBL/GenBank/DDBJ databases">
        <authorList>
            <person name="Adams L.M."/>
            <person name="Freeman R.E."/>
            <person name="Laschanzky S.A."/>
            <person name="Martinez L.Angel."/>
            <person name="Morben M.S."/>
            <person name="Bowder D.M."/>
            <person name="Doyle E.L."/>
            <person name="Butela K.A."/>
            <person name="Garlena R.A."/>
            <person name="Russell D.A."/>
            <person name="Jacobs-Sera D."/>
            <person name="Hatfull G.F."/>
        </authorList>
    </citation>
    <scope>NUCLEOTIDE SEQUENCE</scope>
</reference>
<name>A0A976YGX3_9CAUD</name>